<sequence length="579" mass="63543">MVMEAPSADEKAAVAIREPLLEASASASTSKGGFRTLPFIIANEALERVATAGLIPNMILYLTQQYNMENTAAASVIFIWTAASNLTPILGALIADSYTGKYRTVGFGSIISFLGMVLFWLTTMFPQATPKCDRFSGICESPTTPQLLFLYSSLGIMAIGAGGIRSSSMAFGVDQLDKVRNTPEYAKTLRSFFNWYYVSIALGAIIALTVIVYIQDNLGWKMGFGVPVVLMFAAVLSFYLATPFYIKLKAKTSLLTGLAQVLVASFRNRHINLPSQVTNEVYLKGSMFHMPSENLRFLNKACVIRNPQQDLTLDGNASNPWSLCTVDQVEELKALIRVMPICSTGIMITLVFNQGSFIVIQANTMDRHITSKFEIPAASFSVFVIIGLMLGILFYERIAIPLASKIKGKPVRLSVKQRMGNGLLFTCAAMVSAGIAEYIRRGIAVKEGHSDEPQALVPMSALWVMPYYLFCGLSEAFGAIPQYEFYFSELPKTISSIASSLYLLGSFAGSMVSSFIMDAVDDISKRGGESWLSSNINKGHYDYYYWFIAGLGVLNFMYYLACSKAYGPCKADDNESDQS</sequence>
<feature type="transmembrane region" description="Helical" evidence="6">
    <location>
        <begin position="380"/>
        <end position="400"/>
    </location>
</feature>
<feature type="transmembrane region" description="Helical" evidence="6">
    <location>
        <begin position="501"/>
        <end position="520"/>
    </location>
</feature>
<dbReference type="GO" id="GO:0016020">
    <property type="term" value="C:membrane"/>
    <property type="evidence" value="ECO:0007669"/>
    <property type="project" value="UniProtKB-SubCell"/>
</dbReference>
<evidence type="ECO:0000256" key="1">
    <source>
        <dbReference type="ARBA" id="ARBA00004141"/>
    </source>
</evidence>
<evidence type="ECO:0000256" key="2">
    <source>
        <dbReference type="ARBA" id="ARBA00005982"/>
    </source>
</evidence>
<evidence type="ECO:0000256" key="4">
    <source>
        <dbReference type="ARBA" id="ARBA00022989"/>
    </source>
</evidence>
<dbReference type="AlphaFoldDB" id="A0A1R3J885"/>
<evidence type="ECO:0000256" key="5">
    <source>
        <dbReference type="ARBA" id="ARBA00023136"/>
    </source>
</evidence>
<keyword evidence="5 6" id="KW-0472">Membrane</keyword>
<gene>
    <name evidence="7" type="ORF">COLO4_18665</name>
</gene>
<comment type="caution">
    <text evidence="7">The sequence shown here is derived from an EMBL/GenBank/DDBJ whole genome shotgun (WGS) entry which is preliminary data.</text>
</comment>
<reference evidence="8" key="1">
    <citation type="submission" date="2013-09" db="EMBL/GenBank/DDBJ databases">
        <title>Corchorus olitorius genome sequencing.</title>
        <authorList>
            <person name="Alam M."/>
            <person name="Haque M.S."/>
            <person name="Islam M.S."/>
            <person name="Emdad E.M."/>
            <person name="Islam M.M."/>
            <person name="Ahmed B."/>
            <person name="Halim A."/>
            <person name="Hossen Q.M.M."/>
            <person name="Hossain M.Z."/>
            <person name="Ahmed R."/>
            <person name="Khan M.M."/>
            <person name="Islam R."/>
            <person name="Rashid M.M."/>
            <person name="Khan S.A."/>
            <person name="Rahman M.S."/>
            <person name="Alam M."/>
            <person name="Yahiya A.S."/>
            <person name="Khan M.S."/>
            <person name="Azam M.S."/>
            <person name="Haque T."/>
            <person name="Lashkar M.Z.H."/>
            <person name="Akhand A.I."/>
            <person name="Morshed G."/>
            <person name="Roy S."/>
            <person name="Uddin K.S."/>
            <person name="Rabeya T."/>
            <person name="Hossain A.S."/>
            <person name="Chowdhury A."/>
            <person name="Snigdha A.R."/>
            <person name="Mortoza M.S."/>
            <person name="Matin S.A."/>
            <person name="Hoque S.M.E."/>
            <person name="Islam M.K."/>
            <person name="Roy D.K."/>
            <person name="Haider R."/>
            <person name="Moosa M.M."/>
            <person name="Elias S.M."/>
            <person name="Hasan A.M."/>
            <person name="Jahan S."/>
            <person name="Shafiuddin M."/>
            <person name="Mahmood N."/>
            <person name="Shommy N.S."/>
        </authorList>
    </citation>
    <scope>NUCLEOTIDE SEQUENCE [LARGE SCALE GENOMIC DNA]</scope>
    <source>
        <strain evidence="8">cv. O-4</strain>
    </source>
</reference>
<evidence type="ECO:0000256" key="6">
    <source>
        <dbReference type="SAM" id="Phobius"/>
    </source>
</evidence>
<dbReference type="Pfam" id="PF00854">
    <property type="entry name" value="PTR2"/>
    <property type="match status" value="1"/>
</dbReference>
<dbReference type="CDD" id="cd17416">
    <property type="entry name" value="MFS_NPF1_2"/>
    <property type="match status" value="1"/>
</dbReference>
<dbReference type="InterPro" id="IPR000109">
    <property type="entry name" value="POT_fam"/>
</dbReference>
<dbReference type="OrthoDB" id="8904098at2759"/>
<keyword evidence="3 6" id="KW-0812">Transmembrane</keyword>
<evidence type="ECO:0000256" key="3">
    <source>
        <dbReference type="ARBA" id="ARBA00022692"/>
    </source>
</evidence>
<comment type="subcellular location">
    <subcellularLocation>
        <location evidence="1">Membrane</location>
        <topology evidence="1">Multi-pass membrane protein</topology>
    </subcellularLocation>
</comment>
<organism evidence="7 8">
    <name type="scientific">Corchorus olitorius</name>
    <dbReference type="NCBI Taxonomy" id="93759"/>
    <lineage>
        <taxon>Eukaryota</taxon>
        <taxon>Viridiplantae</taxon>
        <taxon>Streptophyta</taxon>
        <taxon>Embryophyta</taxon>
        <taxon>Tracheophyta</taxon>
        <taxon>Spermatophyta</taxon>
        <taxon>Magnoliopsida</taxon>
        <taxon>eudicotyledons</taxon>
        <taxon>Gunneridae</taxon>
        <taxon>Pentapetalae</taxon>
        <taxon>rosids</taxon>
        <taxon>malvids</taxon>
        <taxon>Malvales</taxon>
        <taxon>Malvaceae</taxon>
        <taxon>Grewioideae</taxon>
        <taxon>Apeibeae</taxon>
        <taxon>Corchorus</taxon>
    </lineage>
</organism>
<feature type="transmembrane region" description="Helical" evidence="6">
    <location>
        <begin position="421"/>
        <end position="440"/>
    </location>
</feature>
<protein>
    <submittedName>
        <fullName evidence="7">Proton-dependent oligopeptide transporter family</fullName>
    </submittedName>
</protein>
<dbReference type="PANTHER" id="PTHR11654">
    <property type="entry name" value="OLIGOPEPTIDE TRANSPORTER-RELATED"/>
    <property type="match status" value="1"/>
</dbReference>
<keyword evidence="8" id="KW-1185">Reference proteome</keyword>
<feature type="transmembrane region" description="Helical" evidence="6">
    <location>
        <begin position="148"/>
        <end position="173"/>
    </location>
</feature>
<dbReference type="GO" id="GO:0022857">
    <property type="term" value="F:transmembrane transporter activity"/>
    <property type="evidence" value="ECO:0007669"/>
    <property type="project" value="InterPro"/>
</dbReference>
<evidence type="ECO:0000313" key="8">
    <source>
        <dbReference type="Proteomes" id="UP000187203"/>
    </source>
</evidence>
<feature type="transmembrane region" description="Helical" evidence="6">
    <location>
        <begin position="226"/>
        <end position="246"/>
    </location>
</feature>
<feature type="transmembrane region" description="Helical" evidence="6">
    <location>
        <begin position="194"/>
        <end position="214"/>
    </location>
</feature>
<dbReference type="EMBL" id="AWUE01016487">
    <property type="protein sequence ID" value="OMO91055.1"/>
    <property type="molecule type" value="Genomic_DNA"/>
</dbReference>
<dbReference type="Gene3D" id="1.20.1250.20">
    <property type="entry name" value="MFS general substrate transporter like domains"/>
    <property type="match status" value="1"/>
</dbReference>
<feature type="transmembrane region" description="Helical" evidence="6">
    <location>
        <begin position="338"/>
        <end position="360"/>
    </location>
</feature>
<feature type="transmembrane region" description="Helical" evidence="6">
    <location>
        <begin position="72"/>
        <end position="95"/>
    </location>
</feature>
<feature type="transmembrane region" description="Helical" evidence="6">
    <location>
        <begin position="460"/>
        <end position="480"/>
    </location>
</feature>
<dbReference type="Proteomes" id="UP000187203">
    <property type="component" value="Unassembled WGS sequence"/>
</dbReference>
<feature type="transmembrane region" description="Helical" evidence="6">
    <location>
        <begin position="543"/>
        <end position="561"/>
    </location>
</feature>
<dbReference type="InterPro" id="IPR036259">
    <property type="entry name" value="MFS_trans_sf"/>
</dbReference>
<proteinExistence type="inferred from homology"/>
<dbReference type="SUPFAM" id="SSF103473">
    <property type="entry name" value="MFS general substrate transporter"/>
    <property type="match status" value="1"/>
</dbReference>
<keyword evidence="4 6" id="KW-1133">Transmembrane helix</keyword>
<evidence type="ECO:0000313" key="7">
    <source>
        <dbReference type="EMBL" id="OMO91055.1"/>
    </source>
</evidence>
<name>A0A1R3J885_9ROSI</name>
<feature type="transmembrane region" description="Helical" evidence="6">
    <location>
        <begin position="107"/>
        <end position="128"/>
    </location>
</feature>
<accession>A0A1R3J885</accession>
<comment type="similarity">
    <text evidence="2">Belongs to the major facilitator superfamily. Proton-dependent oligopeptide transporter (POT/PTR) (TC 2.A.17) family.</text>
</comment>